<evidence type="ECO:0000256" key="1">
    <source>
        <dbReference type="ARBA" id="ARBA00004370"/>
    </source>
</evidence>
<organism evidence="9 10">
    <name type="scientific">Epidermidibacterium keratini</name>
    <dbReference type="NCBI Taxonomy" id="1891644"/>
    <lineage>
        <taxon>Bacteria</taxon>
        <taxon>Bacillati</taxon>
        <taxon>Actinomycetota</taxon>
        <taxon>Actinomycetes</taxon>
        <taxon>Sporichthyales</taxon>
        <taxon>Sporichthyaceae</taxon>
        <taxon>Epidermidibacterium</taxon>
    </lineage>
</organism>
<dbReference type="RefSeq" id="WP_159543826.1">
    <property type="nucleotide sequence ID" value="NZ_CP047156.1"/>
</dbReference>
<name>A0A7L4YLB3_9ACTN</name>
<dbReference type="KEGG" id="eke:EK0264_05825"/>
<dbReference type="PROSITE" id="PS50895">
    <property type="entry name" value="SURF1"/>
    <property type="match status" value="1"/>
</dbReference>
<dbReference type="EMBL" id="CP047156">
    <property type="protein sequence ID" value="QHB99847.1"/>
    <property type="molecule type" value="Genomic_DNA"/>
</dbReference>
<dbReference type="GO" id="GO:0005886">
    <property type="term" value="C:plasma membrane"/>
    <property type="evidence" value="ECO:0007669"/>
    <property type="project" value="UniProtKB-SubCell"/>
</dbReference>
<keyword evidence="4 6" id="KW-1133">Transmembrane helix</keyword>
<feature type="domain" description="Spondin" evidence="8">
    <location>
        <begin position="1"/>
        <end position="72"/>
    </location>
</feature>
<dbReference type="PROSITE" id="PS51020">
    <property type="entry name" value="SPONDIN"/>
    <property type="match status" value="1"/>
</dbReference>
<evidence type="ECO:0000256" key="5">
    <source>
        <dbReference type="ARBA" id="ARBA00023136"/>
    </source>
</evidence>
<evidence type="ECO:0000313" key="10">
    <source>
        <dbReference type="Proteomes" id="UP000463857"/>
    </source>
</evidence>
<dbReference type="InterPro" id="IPR009465">
    <property type="entry name" value="Spondin_N"/>
</dbReference>
<evidence type="ECO:0000256" key="4">
    <source>
        <dbReference type="ARBA" id="ARBA00022989"/>
    </source>
</evidence>
<dbReference type="CDD" id="cd06662">
    <property type="entry name" value="SURF1"/>
    <property type="match status" value="1"/>
</dbReference>
<dbReference type="InParanoid" id="A0A7L4YLB3"/>
<keyword evidence="6" id="KW-1003">Cell membrane</keyword>
<proteinExistence type="inferred from homology"/>
<comment type="subcellular location">
    <subcellularLocation>
        <location evidence="6">Cell membrane</location>
        <topology evidence="6">Multi-pass membrane protein</topology>
    </subcellularLocation>
    <subcellularLocation>
        <location evidence="1">Membrane</location>
    </subcellularLocation>
</comment>
<evidence type="ECO:0000256" key="6">
    <source>
        <dbReference type="RuleBase" id="RU363076"/>
    </source>
</evidence>
<dbReference type="OrthoDB" id="9807214at2"/>
<evidence type="ECO:0000256" key="7">
    <source>
        <dbReference type="SAM" id="MobiDB-lite"/>
    </source>
</evidence>
<dbReference type="AlphaFoldDB" id="A0A7L4YLB3"/>
<feature type="transmembrane region" description="Helical" evidence="6">
    <location>
        <begin position="220"/>
        <end position="239"/>
    </location>
</feature>
<keyword evidence="5 6" id="KW-0472">Membrane</keyword>
<comment type="caution">
    <text evidence="6">Lacks conserved residue(s) required for the propagation of feature annotation.</text>
</comment>
<dbReference type="InterPro" id="IPR045214">
    <property type="entry name" value="Surf1/Surf4"/>
</dbReference>
<accession>A0A7L4YLB3</accession>
<feature type="region of interest" description="Disordered" evidence="7">
    <location>
        <begin position="251"/>
        <end position="276"/>
    </location>
</feature>
<evidence type="ECO:0000256" key="3">
    <source>
        <dbReference type="ARBA" id="ARBA00022692"/>
    </source>
</evidence>
<sequence length="276" mass="29539">MYRFLLSPKWIAGLLGFLLAAATMVWLGNWQLDRMHQKRAANAAITAAVEADPVPAGEVMPSNASEAVPSDEQWRKVTVTGTYLPEQMVLVRQRSFPDGVGLEIVVPMAADDGATYLISRGYVLSSGGADELPDLPQTPTGEVTVTGWVRPAVAVDSAAAEVSQIGGIDSVRRLDSQTVQDEMGQPISSGYVQATSESGDPAAIERVPLPELDDGPHLSYAIQWFLFAAITLIGFGYVARREAIDRLLADDEGWDETPTEVAEGPDLVSQGSAKGR</sequence>
<dbReference type="PANTHER" id="PTHR23427">
    <property type="entry name" value="SURFEIT LOCUS PROTEIN"/>
    <property type="match status" value="1"/>
</dbReference>
<keyword evidence="3 6" id="KW-0812">Transmembrane</keyword>
<gene>
    <name evidence="9" type="ORF">EK0264_05825</name>
</gene>
<comment type="similarity">
    <text evidence="2 6">Belongs to the SURF1 family.</text>
</comment>
<evidence type="ECO:0000259" key="8">
    <source>
        <dbReference type="PROSITE" id="PS51020"/>
    </source>
</evidence>
<reference evidence="9 10" key="1">
    <citation type="journal article" date="2018" name="Int. J. Syst. Evol. Microbiol.">
        <title>Epidermidibacterium keratini gen. nov., sp. nov., a member of the family Sporichthyaceae, isolated from keratin epidermis.</title>
        <authorList>
            <person name="Lee D.G."/>
            <person name="Trujillo M.E."/>
            <person name="Kang S."/>
            <person name="Nam J.J."/>
            <person name="Kim Y.J."/>
        </authorList>
    </citation>
    <scope>NUCLEOTIDE SEQUENCE [LARGE SCALE GENOMIC DNA]</scope>
    <source>
        <strain evidence="9 10">EPI-7</strain>
    </source>
</reference>
<protein>
    <recommendedName>
        <fullName evidence="6">SURF1-like protein</fullName>
    </recommendedName>
</protein>
<evidence type="ECO:0000256" key="2">
    <source>
        <dbReference type="ARBA" id="ARBA00007165"/>
    </source>
</evidence>
<dbReference type="InterPro" id="IPR002994">
    <property type="entry name" value="Surf1/Shy1"/>
</dbReference>
<dbReference type="PANTHER" id="PTHR23427:SF2">
    <property type="entry name" value="SURFEIT LOCUS PROTEIN 1"/>
    <property type="match status" value="1"/>
</dbReference>
<keyword evidence="10" id="KW-1185">Reference proteome</keyword>
<dbReference type="Proteomes" id="UP000463857">
    <property type="component" value="Chromosome"/>
</dbReference>
<dbReference type="Pfam" id="PF02104">
    <property type="entry name" value="SURF1"/>
    <property type="match status" value="1"/>
</dbReference>
<evidence type="ECO:0000313" key="9">
    <source>
        <dbReference type="EMBL" id="QHB99847.1"/>
    </source>
</evidence>